<dbReference type="Pfam" id="PF00005">
    <property type="entry name" value="ABC_tran"/>
    <property type="match status" value="1"/>
</dbReference>
<dbReference type="PANTHER" id="PTHR43394:SF4">
    <property type="entry name" value="TOXIN SECRETION ABC TRANSPORTER ATP-BINDING PROTEIN"/>
    <property type="match status" value="1"/>
</dbReference>
<dbReference type="GO" id="GO:0005524">
    <property type="term" value="F:ATP binding"/>
    <property type="evidence" value="ECO:0007669"/>
    <property type="project" value="UniProtKB-KW"/>
</dbReference>
<evidence type="ECO:0000313" key="7">
    <source>
        <dbReference type="EMBL" id="MDM4014294.1"/>
    </source>
</evidence>
<dbReference type="InterPro" id="IPR039421">
    <property type="entry name" value="Type_1_exporter"/>
</dbReference>
<evidence type="ECO:0000256" key="2">
    <source>
        <dbReference type="ARBA" id="ARBA00022692"/>
    </source>
</evidence>
<feature type="transmembrane region" description="Helical" evidence="5">
    <location>
        <begin position="320"/>
        <end position="339"/>
    </location>
</feature>
<gene>
    <name evidence="7" type="ORF">QTN89_02550</name>
</gene>
<dbReference type="InterPro" id="IPR011527">
    <property type="entry name" value="ABC1_TM_dom"/>
</dbReference>
<dbReference type="Gene3D" id="3.40.50.300">
    <property type="entry name" value="P-loop containing nucleotide triphosphate hydrolases"/>
    <property type="match status" value="1"/>
</dbReference>
<dbReference type="PANTHER" id="PTHR43394">
    <property type="entry name" value="ATP-DEPENDENT PERMEASE MDL1, MITOCHONDRIAL"/>
    <property type="match status" value="1"/>
</dbReference>
<dbReference type="InterPro" id="IPR027417">
    <property type="entry name" value="P-loop_NTPase"/>
</dbReference>
<dbReference type="InterPro" id="IPR036640">
    <property type="entry name" value="ABC1_TM_sf"/>
</dbReference>
<keyword evidence="7" id="KW-0547">Nucleotide-binding</keyword>
<organism evidence="7 8">
    <name type="scientific">Roseiconus lacunae</name>
    <dbReference type="NCBI Taxonomy" id="2605694"/>
    <lineage>
        <taxon>Bacteria</taxon>
        <taxon>Pseudomonadati</taxon>
        <taxon>Planctomycetota</taxon>
        <taxon>Planctomycetia</taxon>
        <taxon>Pirellulales</taxon>
        <taxon>Pirellulaceae</taxon>
        <taxon>Roseiconus</taxon>
    </lineage>
</organism>
<evidence type="ECO:0000256" key="1">
    <source>
        <dbReference type="ARBA" id="ARBA00004651"/>
    </source>
</evidence>
<proteinExistence type="predicted"/>
<keyword evidence="3 5" id="KW-1133">Transmembrane helix</keyword>
<feature type="transmembrane region" description="Helical" evidence="5">
    <location>
        <begin position="406"/>
        <end position="429"/>
    </location>
</feature>
<dbReference type="PROSITE" id="PS50929">
    <property type="entry name" value="ABC_TM1F"/>
    <property type="match status" value="1"/>
</dbReference>
<keyword evidence="4 5" id="KW-0472">Membrane</keyword>
<sequence length="703" mass="76745">MDPANNENQPPNQTAARSIEKAVEAIAVALDLRLDKRPLRRVSDQPRSSKELIDHLVEVAMESGIILRPTEYVSSAETFAAVRQGYAIAFLIDGRRWLVAQHRVGKRLDVIVIDDDQVHEEVSQEQLDRMLGKAETFQMLVAKKEMECETLSVTNPDLPSKHHHPSPLQRFIALLKLDRHDIGLVVLFAGVAGVLGLATPLVIESLVNVVSWGIYFQPLLVLSAMLLVCLGIAGILKVLQTWVVELIQRRQFVRIVGDLAHRFPRAGRAQMQGIYPRELANRVFDIMTIQKASAILLLDGITIVLTTILGLILLAFYHPFLLGFDLVLIVTMVILTWVLGRGGISTAIEESKTKYAVAHWLQDVISMPTAFKIGGGEQLAVLRANQLTSEYVKARKRQFGVVIRQVIFAVSLQVLASTALLGLGGWLVIEGELTLGQLIASELVVTVVVGAFAKAGKSLEKFYDLMAGIDKVGHMLDLNYDPRGDIGQFPEGPLAVSWTDVVFKSATSQSKLSATQIDAGKIVALNGEHPFGASELLKAIAGLTRPQQGAAQIDSFDAFESALAYPGELVGFVNGDPEIFHGTIGENVALGRPTISPNAIREALKAVGLHELILGLPAGIDTRLQTTGMPFNSVQVLKLAIARAIVGRPPVLLFDHVFERLPLDDRQSILDYLKSDAVRATILIATQASEVADRCDSRVSVHR</sequence>
<evidence type="ECO:0000256" key="3">
    <source>
        <dbReference type="ARBA" id="ARBA00022989"/>
    </source>
</evidence>
<evidence type="ECO:0000256" key="4">
    <source>
        <dbReference type="ARBA" id="ARBA00023136"/>
    </source>
</evidence>
<dbReference type="InterPro" id="IPR003439">
    <property type="entry name" value="ABC_transporter-like_ATP-bd"/>
</dbReference>
<feature type="transmembrane region" description="Helical" evidence="5">
    <location>
        <begin position="215"/>
        <end position="239"/>
    </location>
</feature>
<comment type="caution">
    <text evidence="7">The sequence shown here is derived from an EMBL/GenBank/DDBJ whole genome shotgun (WGS) entry which is preliminary data.</text>
</comment>
<keyword evidence="8" id="KW-1185">Reference proteome</keyword>
<dbReference type="SUPFAM" id="SSF52540">
    <property type="entry name" value="P-loop containing nucleoside triphosphate hydrolases"/>
    <property type="match status" value="1"/>
</dbReference>
<evidence type="ECO:0000313" key="8">
    <source>
        <dbReference type="Proteomes" id="UP001239462"/>
    </source>
</evidence>
<feature type="transmembrane region" description="Helical" evidence="5">
    <location>
        <begin position="294"/>
        <end position="314"/>
    </location>
</feature>
<protein>
    <submittedName>
        <fullName evidence="7">ATP-binding cassette domain-containing protein</fullName>
    </submittedName>
</protein>
<accession>A0ABT7PCS4</accession>
<dbReference type="Gene3D" id="1.20.1560.10">
    <property type="entry name" value="ABC transporter type 1, transmembrane domain"/>
    <property type="match status" value="1"/>
</dbReference>
<feature type="domain" description="ABC transmembrane type-1" evidence="6">
    <location>
        <begin position="184"/>
        <end position="464"/>
    </location>
</feature>
<dbReference type="Pfam" id="PF00664">
    <property type="entry name" value="ABC_membrane"/>
    <property type="match status" value="1"/>
</dbReference>
<feature type="transmembrane region" description="Helical" evidence="5">
    <location>
        <begin position="182"/>
        <end position="203"/>
    </location>
</feature>
<name>A0ABT7PCS4_9BACT</name>
<dbReference type="SUPFAM" id="SSF90123">
    <property type="entry name" value="ABC transporter transmembrane region"/>
    <property type="match status" value="1"/>
</dbReference>
<dbReference type="Proteomes" id="UP001239462">
    <property type="component" value="Unassembled WGS sequence"/>
</dbReference>
<evidence type="ECO:0000256" key="5">
    <source>
        <dbReference type="SAM" id="Phobius"/>
    </source>
</evidence>
<comment type="subcellular location">
    <subcellularLocation>
        <location evidence="1">Cell membrane</location>
        <topology evidence="1">Multi-pass membrane protein</topology>
    </subcellularLocation>
</comment>
<dbReference type="RefSeq" id="WP_149497261.1">
    <property type="nucleotide sequence ID" value="NZ_CP141221.1"/>
</dbReference>
<evidence type="ECO:0000259" key="6">
    <source>
        <dbReference type="PROSITE" id="PS50929"/>
    </source>
</evidence>
<dbReference type="EMBL" id="JASZZN010000002">
    <property type="protein sequence ID" value="MDM4014294.1"/>
    <property type="molecule type" value="Genomic_DNA"/>
</dbReference>
<reference evidence="7 8" key="1">
    <citation type="submission" date="2023-06" db="EMBL/GenBank/DDBJ databases">
        <title>Roseiconus lacunae JC819 isolated from Gulf of Mannar region, Tamil Nadu.</title>
        <authorList>
            <person name="Pk S."/>
            <person name="Ch S."/>
            <person name="Ch V.R."/>
        </authorList>
    </citation>
    <scope>NUCLEOTIDE SEQUENCE [LARGE SCALE GENOMIC DNA]</scope>
    <source>
        <strain evidence="7 8">JC819</strain>
    </source>
</reference>
<keyword evidence="7" id="KW-0067">ATP-binding</keyword>
<keyword evidence="2 5" id="KW-0812">Transmembrane</keyword>